<dbReference type="HOGENOM" id="CLU_026434_6_2_9"/>
<feature type="active site" evidence="6">
    <location>
        <position position="361"/>
    </location>
</feature>
<evidence type="ECO:0000259" key="7">
    <source>
        <dbReference type="Pfam" id="PF25371"/>
    </source>
</evidence>
<dbReference type="InterPro" id="IPR057206">
    <property type="entry name" value="DUF7884"/>
</dbReference>
<evidence type="ECO:0000256" key="5">
    <source>
        <dbReference type="ARBA" id="ARBA00023098"/>
    </source>
</evidence>
<evidence type="ECO:0000256" key="6">
    <source>
        <dbReference type="PIRSR" id="PIRSR003085-1"/>
    </source>
</evidence>
<proteinExistence type="inferred from homology"/>
<dbReference type="Gene3D" id="3.40.50.150">
    <property type="entry name" value="Vaccinia Virus protein VP39"/>
    <property type="match status" value="1"/>
</dbReference>
<dbReference type="PATRIC" id="fig|413999.7.peg.615"/>
<dbReference type="PANTHER" id="PTHR43667">
    <property type="entry name" value="CYCLOPROPANE-FATTY-ACYL-PHOSPHOLIPID SYNTHASE"/>
    <property type="match status" value="1"/>
</dbReference>
<feature type="domain" description="DUF7884" evidence="7">
    <location>
        <begin position="7"/>
        <end position="93"/>
    </location>
</feature>
<dbReference type="GO" id="GO:0008610">
    <property type="term" value="P:lipid biosynthetic process"/>
    <property type="evidence" value="ECO:0000318"/>
    <property type="project" value="GO_Central"/>
</dbReference>
<keyword evidence="9" id="KW-1185">Reference proteome</keyword>
<evidence type="ECO:0000313" key="8">
    <source>
        <dbReference type="EMBL" id="CAL82169.1"/>
    </source>
</evidence>
<dbReference type="AlphaFoldDB" id="A5HZG0"/>
<dbReference type="EC" id="2.1.1.79" evidence="8"/>
<reference evidence="8 9" key="1">
    <citation type="journal article" date="2007" name="Genome Res.">
        <title>Genome sequence of a proteolytic (Group I) Clostridium botulinum strain Hall A and comparative analysis of the clostridial genomes.</title>
        <authorList>
            <person name="Sebaihia M."/>
            <person name="Peck M.W."/>
            <person name="Minton N.P."/>
            <person name="Thomson N.R."/>
            <person name="Holden M.T.G."/>
            <person name="Mitchell W.J."/>
            <person name="Carter A.T."/>
            <person name="Bentley S.D."/>
            <person name="Mason D.R."/>
            <person name="Crossman L."/>
            <person name="Paul C.J."/>
            <person name="Ivens A."/>
            <person name="Wells-Bennik M.H.J."/>
            <person name="Davis I.J."/>
            <person name="Cerdeno-Tarraga A.M."/>
            <person name="Churcher C."/>
            <person name="Quail M.A."/>
            <person name="Chillingworth T."/>
            <person name="Feltwell T."/>
            <person name="Fraser A."/>
            <person name="Goodhead I."/>
            <person name="Hance Z."/>
            <person name="Jagels K."/>
            <person name="Larke N."/>
            <person name="Maddison M."/>
            <person name="Moule S."/>
            <person name="Mungall K."/>
            <person name="Norbertczak H."/>
            <person name="Rabbinowitsch E."/>
            <person name="Sanders M."/>
            <person name="Simmonds M."/>
            <person name="White B."/>
            <person name="Whithead S."/>
            <person name="Parkhill J."/>
        </authorList>
    </citation>
    <scope>NUCLEOTIDE SEQUENCE [LARGE SCALE GENOMIC DNA]</scope>
    <source>
        <strain evidence="9">Hall / ATCC 3502 / NCTC 13319 / Type A [Sanger]</strain>
    </source>
</reference>
<name>A5HZG0_CLOBH</name>
<keyword evidence="5" id="KW-0443">Lipid metabolism</keyword>
<accession>A5HZG0</accession>
<dbReference type="PIRSF" id="PIRSF003085">
    <property type="entry name" value="CMAS"/>
    <property type="match status" value="1"/>
</dbReference>
<evidence type="ECO:0000313" key="9">
    <source>
        <dbReference type="Proteomes" id="UP000001986"/>
    </source>
</evidence>
<dbReference type="Proteomes" id="UP000001986">
    <property type="component" value="Chromosome"/>
</dbReference>
<evidence type="ECO:0000256" key="4">
    <source>
        <dbReference type="ARBA" id="ARBA00022691"/>
    </source>
</evidence>
<comment type="similarity">
    <text evidence="1">Belongs to the CFA/CMAS family.</text>
</comment>
<dbReference type="SUPFAM" id="SSF53335">
    <property type="entry name" value="S-adenosyl-L-methionine-dependent methyltransferases"/>
    <property type="match status" value="1"/>
</dbReference>
<sequence length="394" mass="46171">MAMEKLFLKKFLKSIFSDTFEVKFWDGTTEKFGEGDIKFRILINDHLSKSDILKDPFLTFGEAYMNKVIDFEGNVQEVIESVYRNKDSFLHKACLFEKLYKIVPHSIKNSKKDIHHHYDLGNDFYKLWLDKTMNYSCSYFKSKDDSLYQAQLNKVDYILKKLNLHPGQKLLDIGCGWGDLIITAAKKYGVKSLGITLSNEQFNRVNERIKENHLENQVEVRVLDYRELLKTGEKFHRVVSVGMIEHVGRKNIPVYMNAVSDLLEENGVCLLHCITAQQECEGNQWIKKYIFPGGYIPSIRELAYNMAENDLHLIDLESLRLHYCKTLECWAENFENSLDEVKKLGFDDKFIRMWRLYLNSCAASFHYGVIDLHQFLLTKGLNNEIPMTRDFLYK</sequence>
<keyword evidence="4" id="KW-0949">S-adenosyl-L-methionine</keyword>
<keyword evidence="3 8" id="KW-0808">Transferase</keyword>
<organism evidence="8 9">
    <name type="scientific">Clostridium botulinum (strain Hall / ATCC 3502 / NCTC 13319 / Type A)</name>
    <dbReference type="NCBI Taxonomy" id="441771"/>
    <lineage>
        <taxon>Bacteria</taxon>
        <taxon>Bacillati</taxon>
        <taxon>Bacillota</taxon>
        <taxon>Clostridia</taxon>
        <taxon>Eubacteriales</taxon>
        <taxon>Clostridiaceae</taxon>
        <taxon>Clostridium</taxon>
    </lineage>
</organism>
<dbReference type="InterPro" id="IPR050723">
    <property type="entry name" value="CFA/CMAS"/>
</dbReference>
<evidence type="ECO:0000256" key="2">
    <source>
        <dbReference type="ARBA" id="ARBA00022603"/>
    </source>
</evidence>
<dbReference type="InterPro" id="IPR003333">
    <property type="entry name" value="CMAS"/>
</dbReference>
<dbReference type="Pfam" id="PF02353">
    <property type="entry name" value="CMAS"/>
    <property type="match status" value="1"/>
</dbReference>
<dbReference type="CDD" id="cd02440">
    <property type="entry name" value="AdoMet_MTases"/>
    <property type="match status" value="1"/>
</dbReference>
<keyword evidence="2 8" id="KW-0489">Methyltransferase</keyword>
<protein>
    <submittedName>
        <fullName evidence="8">Cyclopropane-fatty-acyl-phospholipid synthase</fullName>
        <ecNumber evidence="8">2.1.1.79</ecNumber>
    </submittedName>
</protein>
<dbReference type="GO" id="GO:0008825">
    <property type="term" value="F:cyclopropane-fatty-acyl-phospholipid synthase activity"/>
    <property type="evidence" value="ECO:0000318"/>
    <property type="project" value="GO_Central"/>
</dbReference>
<dbReference type="GO" id="GO:0032259">
    <property type="term" value="P:methylation"/>
    <property type="evidence" value="ECO:0007669"/>
    <property type="project" value="UniProtKB-KW"/>
</dbReference>
<gene>
    <name evidence="8" type="ordered locus">CBO0616</name>
</gene>
<dbReference type="Pfam" id="PF25371">
    <property type="entry name" value="DUF7884"/>
    <property type="match status" value="1"/>
</dbReference>
<dbReference type="KEGG" id="cbo:CBO0616"/>
<evidence type="ECO:0000256" key="3">
    <source>
        <dbReference type="ARBA" id="ARBA00022679"/>
    </source>
</evidence>
<dbReference type="InterPro" id="IPR029063">
    <property type="entry name" value="SAM-dependent_MTases_sf"/>
</dbReference>
<evidence type="ECO:0000256" key="1">
    <source>
        <dbReference type="ARBA" id="ARBA00010815"/>
    </source>
</evidence>
<dbReference type="PANTHER" id="PTHR43667:SF1">
    <property type="entry name" value="CYCLOPROPANE-FATTY-ACYL-PHOSPHOLIPID SYNTHASE"/>
    <property type="match status" value="1"/>
</dbReference>
<dbReference type="EMBL" id="AM412317">
    <property type="protein sequence ID" value="CAL82169.1"/>
    <property type="molecule type" value="Genomic_DNA"/>
</dbReference>